<dbReference type="InterPro" id="IPR043519">
    <property type="entry name" value="NT_sf"/>
</dbReference>
<reference evidence="11 12" key="1">
    <citation type="submission" date="2016-10" db="EMBL/GenBank/DDBJ databases">
        <authorList>
            <person name="de Groot N.N."/>
        </authorList>
    </citation>
    <scope>NUCLEOTIDE SEQUENCE [LARGE SCALE GENOMIC DNA]</scope>
    <source>
        <strain evidence="11 12">ATCC 700224</strain>
    </source>
</reference>
<evidence type="ECO:0000256" key="2">
    <source>
        <dbReference type="ARBA" id="ARBA00022649"/>
    </source>
</evidence>
<organism evidence="11 12">
    <name type="scientific">Rhodospira trueperi</name>
    <dbReference type="NCBI Taxonomy" id="69960"/>
    <lineage>
        <taxon>Bacteria</taxon>
        <taxon>Pseudomonadati</taxon>
        <taxon>Pseudomonadota</taxon>
        <taxon>Alphaproteobacteria</taxon>
        <taxon>Rhodospirillales</taxon>
        <taxon>Rhodospirillaceae</taxon>
        <taxon>Rhodospira</taxon>
    </lineage>
</organism>
<evidence type="ECO:0000256" key="6">
    <source>
        <dbReference type="ARBA" id="ARBA00022741"/>
    </source>
</evidence>
<evidence type="ECO:0000259" key="10">
    <source>
        <dbReference type="Pfam" id="PF01909"/>
    </source>
</evidence>
<accession>A0A1G7CLI7</accession>
<dbReference type="InterPro" id="IPR052038">
    <property type="entry name" value="Type-VII_TA_antitoxin"/>
</dbReference>
<evidence type="ECO:0000256" key="4">
    <source>
        <dbReference type="ARBA" id="ARBA00022695"/>
    </source>
</evidence>
<comment type="similarity">
    <text evidence="9">Belongs to the MntA antitoxin family.</text>
</comment>
<keyword evidence="8" id="KW-0460">Magnesium</keyword>
<protein>
    <recommendedName>
        <fullName evidence="10">Polymerase nucleotidyl transferase domain-containing protein</fullName>
    </recommendedName>
</protein>
<dbReference type="SUPFAM" id="SSF81301">
    <property type="entry name" value="Nucleotidyltransferase"/>
    <property type="match status" value="1"/>
</dbReference>
<dbReference type="InterPro" id="IPR002934">
    <property type="entry name" value="Polymerase_NTP_transf_dom"/>
</dbReference>
<gene>
    <name evidence="11" type="ORF">SAMN05421720_106108</name>
</gene>
<dbReference type="Pfam" id="PF01909">
    <property type="entry name" value="NTP_transf_2"/>
    <property type="match status" value="1"/>
</dbReference>
<keyword evidence="4" id="KW-0548">Nucleotidyltransferase</keyword>
<dbReference type="Gene3D" id="3.30.460.10">
    <property type="entry name" value="Beta Polymerase, domain 2"/>
    <property type="match status" value="1"/>
</dbReference>
<feature type="domain" description="Polymerase nucleotidyl transferase" evidence="10">
    <location>
        <begin position="17"/>
        <end position="96"/>
    </location>
</feature>
<comment type="cofactor">
    <cofactor evidence="1">
        <name>Mg(2+)</name>
        <dbReference type="ChEBI" id="CHEBI:18420"/>
    </cofactor>
</comment>
<dbReference type="GO" id="GO:0005524">
    <property type="term" value="F:ATP binding"/>
    <property type="evidence" value="ECO:0007669"/>
    <property type="project" value="UniProtKB-KW"/>
</dbReference>
<keyword evidence="7" id="KW-0067">ATP-binding</keyword>
<dbReference type="GO" id="GO:0016779">
    <property type="term" value="F:nucleotidyltransferase activity"/>
    <property type="evidence" value="ECO:0007669"/>
    <property type="project" value="UniProtKB-KW"/>
</dbReference>
<dbReference type="RefSeq" id="WP_092785625.1">
    <property type="nucleotide sequence ID" value="NZ_FNAP01000006.1"/>
</dbReference>
<keyword evidence="5" id="KW-0479">Metal-binding</keyword>
<evidence type="ECO:0000313" key="11">
    <source>
        <dbReference type="EMBL" id="SDE39526.1"/>
    </source>
</evidence>
<keyword evidence="12" id="KW-1185">Reference proteome</keyword>
<evidence type="ECO:0000313" key="12">
    <source>
        <dbReference type="Proteomes" id="UP000199412"/>
    </source>
</evidence>
<proteinExistence type="inferred from homology"/>
<evidence type="ECO:0000256" key="5">
    <source>
        <dbReference type="ARBA" id="ARBA00022723"/>
    </source>
</evidence>
<evidence type="ECO:0000256" key="8">
    <source>
        <dbReference type="ARBA" id="ARBA00022842"/>
    </source>
</evidence>
<evidence type="ECO:0000256" key="3">
    <source>
        <dbReference type="ARBA" id="ARBA00022679"/>
    </source>
</evidence>
<evidence type="ECO:0000256" key="7">
    <source>
        <dbReference type="ARBA" id="ARBA00022840"/>
    </source>
</evidence>
<keyword evidence="2" id="KW-1277">Toxin-antitoxin system</keyword>
<dbReference type="OrthoDB" id="9809323at2"/>
<dbReference type="PANTHER" id="PTHR33571:SF12">
    <property type="entry name" value="BSL3053 PROTEIN"/>
    <property type="match status" value="1"/>
</dbReference>
<dbReference type="Proteomes" id="UP000199412">
    <property type="component" value="Unassembled WGS sequence"/>
</dbReference>
<dbReference type="PANTHER" id="PTHR33571">
    <property type="entry name" value="SSL8005 PROTEIN"/>
    <property type="match status" value="1"/>
</dbReference>
<keyword evidence="3" id="KW-0808">Transferase</keyword>
<sequence>MKPSAAFRQHRDAILSLSARHGLRNVRVFGSAARGEDHDGSDLDLLVDPTPDVTTYFDIVDFKAEAERLLGVPVDVRTPGDLHTTFREKAVSEAVLL</sequence>
<dbReference type="GO" id="GO:0046872">
    <property type="term" value="F:metal ion binding"/>
    <property type="evidence" value="ECO:0007669"/>
    <property type="project" value="UniProtKB-KW"/>
</dbReference>
<evidence type="ECO:0000256" key="9">
    <source>
        <dbReference type="ARBA" id="ARBA00038276"/>
    </source>
</evidence>
<dbReference type="AlphaFoldDB" id="A0A1G7CLI7"/>
<keyword evidence="6" id="KW-0547">Nucleotide-binding</keyword>
<evidence type="ECO:0000256" key="1">
    <source>
        <dbReference type="ARBA" id="ARBA00001946"/>
    </source>
</evidence>
<dbReference type="EMBL" id="FNAP01000006">
    <property type="protein sequence ID" value="SDE39526.1"/>
    <property type="molecule type" value="Genomic_DNA"/>
</dbReference>
<name>A0A1G7CLI7_9PROT</name>
<dbReference type="STRING" id="69960.SAMN05421720_106108"/>
<dbReference type="CDD" id="cd05403">
    <property type="entry name" value="NT_KNTase_like"/>
    <property type="match status" value="1"/>
</dbReference>